<dbReference type="InterPro" id="IPR026122">
    <property type="entry name" value="MOV-10/SDE3_DEXXQ/H-box"/>
</dbReference>
<evidence type="ECO:0000256" key="6">
    <source>
        <dbReference type="ARBA" id="ARBA00022801"/>
    </source>
</evidence>
<dbReference type="InterPro" id="IPR049075">
    <property type="entry name" value="MOV-10_N"/>
</dbReference>
<evidence type="ECO:0000259" key="19">
    <source>
        <dbReference type="Pfam" id="PF21635"/>
    </source>
</evidence>
<comment type="function">
    <text evidence="12">Probable RNA helicase. Required for RNA-mediated gene silencing by the RNA-induced silencing complex (RISC). Required for both miRNA-mediated translational repression and miRNA-mediated cleavage of complementary mRNAs by RISC.</text>
</comment>
<proteinExistence type="inferred from homology"/>
<feature type="domain" description="Helicase MOV-10 helical" evidence="19">
    <location>
        <begin position="435"/>
        <end position="498"/>
    </location>
</feature>
<dbReference type="GO" id="GO:0005524">
    <property type="term" value="F:ATP binding"/>
    <property type="evidence" value="ECO:0007669"/>
    <property type="project" value="UniProtKB-KW"/>
</dbReference>
<protein>
    <recommendedName>
        <fullName evidence="3">RNA helicase</fullName>
        <ecNumber evidence="3">3.6.4.13</ecNumber>
    </recommendedName>
</protein>
<dbReference type="CDD" id="cd18038">
    <property type="entry name" value="DEXXQc_Helz-like"/>
    <property type="match status" value="1"/>
</dbReference>
<dbReference type="FunFam" id="3.40.50.300:FF:000608">
    <property type="entry name" value="Mov10 RISC complex RNA helicase"/>
    <property type="match status" value="1"/>
</dbReference>
<dbReference type="Gene3D" id="3.40.50.300">
    <property type="entry name" value="P-loop containing nucleotide triphosphate hydrolases"/>
    <property type="match status" value="2"/>
</dbReference>
<evidence type="ECO:0000256" key="5">
    <source>
        <dbReference type="ARBA" id="ARBA00022741"/>
    </source>
</evidence>
<evidence type="ECO:0000259" key="18">
    <source>
        <dbReference type="Pfam" id="PF21634"/>
    </source>
</evidence>
<keyword evidence="10" id="KW-0943">RNA-mediated gene silencing</keyword>
<feature type="domain" description="DNA2/NAM7 helicase-like C-terminal" evidence="15">
    <location>
        <begin position="833"/>
        <end position="1053"/>
    </location>
</feature>
<keyword evidence="4" id="KW-0963">Cytoplasm</keyword>
<comment type="subcellular location">
    <subcellularLocation>
        <location evidence="1">Cytoplasm</location>
        <location evidence="1">P-body</location>
    </subcellularLocation>
</comment>
<dbReference type="Proteomes" id="UP001239994">
    <property type="component" value="Unassembled WGS sequence"/>
</dbReference>
<dbReference type="GO" id="GO:0031047">
    <property type="term" value="P:regulatory ncRNA-mediated gene silencing"/>
    <property type="evidence" value="ECO:0007669"/>
    <property type="project" value="UniProtKB-KW"/>
</dbReference>
<keyword evidence="7" id="KW-0347">Helicase</keyword>
<evidence type="ECO:0000256" key="3">
    <source>
        <dbReference type="ARBA" id="ARBA00012552"/>
    </source>
</evidence>
<evidence type="ECO:0000256" key="11">
    <source>
        <dbReference type="ARBA" id="ARBA00047984"/>
    </source>
</evidence>
<dbReference type="Pfam" id="PF21633">
    <property type="entry name" value="MOV-10_Ig-like"/>
    <property type="match status" value="1"/>
</dbReference>
<dbReference type="EMBL" id="JAROKS010000009">
    <property type="protein sequence ID" value="KAK1801179.1"/>
    <property type="molecule type" value="Genomic_DNA"/>
</dbReference>
<evidence type="ECO:0000256" key="2">
    <source>
        <dbReference type="ARBA" id="ARBA00005601"/>
    </source>
</evidence>
<dbReference type="InterPro" id="IPR049077">
    <property type="entry name" value="MOV-10_Ig-like"/>
</dbReference>
<evidence type="ECO:0000256" key="10">
    <source>
        <dbReference type="ARBA" id="ARBA00023158"/>
    </source>
</evidence>
<feature type="domain" description="Helicase MOV-10-like beta-barrel" evidence="18">
    <location>
        <begin position="500"/>
        <end position="587"/>
    </location>
</feature>
<dbReference type="FunFam" id="3.40.50.300:FF:001941">
    <property type="entry name" value="Mov10 RISC complex RNA helicase"/>
    <property type="match status" value="1"/>
</dbReference>
<sequence length="1124" mass="127195">MVYVFHGNEISALLPGSTPALEPSPAQNVGYIIQECVSPRYSSFRESGCSSPGDTSQLRRVSAARLGPESDTQPLFRSKLLFKSPKRCGAGVGTQQSHTLAVMGKTRRNGRLSKADVRAVGLDFIEFLNESNRIDITDRDRLRDIYNAEFRRRSGGIDGAKDPNFSTVLYVLRTYNRVRVTRGRCVYFSRNVRVVLQDQWWRPCVRRKSTSHRPLNVGSFPLPPNGLEESSSPTPPGPEGGVRGRRRLAQEILHKLKSNRSEFVADKNGVQVSSELEMLDGKVCFFVDQAEVCRGSLLVENKGTSSVEFTYYSPLHWINCFKFEDSQKVTRNNPLRLDPGDKYEVSMMFRSAHVGVYQVTVAFEFKTTVRPCCQPFHIVRIIEAESRTQLAQELGPVEPFKPNRLSSCQTENFSVDEGEAPESLAKQSLEYEVPLGHYCCPPYIKDLSQFLRNHRKTSHDHIHEKKSLLEAPLAFSNYAERFHLLLHLEESQMLVDIKAYDKEDVTMKQDKLNKKLLVLQVPGVSENRPSVLRGDHLLVTKSKDVHLQNITKYKGYVHRVELDQLKLGFSSKFLASFIDKMKFRVEFTVNRVPLRLQHRAVQLAVQHQLEEVLFPVGSKATIPGSQRLLSLFDRKLEENTEQYTAVCNIVAGVSKPAPYLVFGPPGTGKTVTMVEAIKQVLKCVPGARVLACAPSNSAADQLCVRVLQHLDPREIYRLYASSRDPNQVPHNLLDVCNLKDEMYEFPCKMELMKYKILVTTLVTAGRLVTGGLPPGHFTHIFLDEAGHAVESEAIIGVAGLLQAETGQLVLAGDPKQLGPILRSPFAIKYGLALSLLERLMTQNPLYQKGDTGFNNQYVTKLLRNYRSHRSILKVPNEMFYDSELQPYADEYTTSFYCNWEHLPKKGFPVIFHGVLGKDERELNSPSFFNVSEITIVMDYLKKLLLSQGKKGIAKISPQDIGIIAPYRKQVEKLRKAIRKTDELERYTGIEDLKVGSVEEFQGQERRVIIVTTVRSNSEHISMDIQYNIGFLKNEKRFNVAMTRPRALLIVVGNPIILSSDPTWGRFIEYCTAEGGYTGFDRTTIEGTEDVVDRLMALSIRIEPEVETEESGIQQHVNLEWRNEQ</sequence>
<dbReference type="GO" id="GO:0000932">
    <property type="term" value="C:P-body"/>
    <property type="evidence" value="ECO:0007669"/>
    <property type="project" value="UniProtKB-SubCell"/>
</dbReference>
<dbReference type="InterPro" id="IPR041677">
    <property type="entry name" value="DNA2/NAM7_AAA_11"/>
</dbReference>
<evidence type="ECO:0000259" key="16">
    <source>
        <dbReference type="Pfam" id="PF21632"/>
    </source>
</evidence>
<evidence type="ECO:0000256" key="8">
    <source>
        <dbReference type="ARBA" id="ARBA00022840"/>
    </source>
</evidence>
<evidence type="ECO:0000313" key="20">
    <source>
        <dbReference type="EMBL" id="KAK1801179.1"/>
    </source>
</evidence>
<dbReference type="Pfam" id="PF13087">
    <property type="entry name" value="AAA_12"/>
    <property type="match status" value="1"/>
</dbReference>
<dbReference type="GO" id="GO:0032574">
    <property type="term" value="F:5'-3' RNA helicase activity"/>
    <property type="evidence" value="ECO:0007669"/>
    <property type="project" value="InterPro"/>
</dbReference>
<dbReference type="EC" id="3.6.4.13" evidence="3"/>
<comment type="catalytic activity">
    <reaction evidence="11">
        <text>ATP + H2O = ADP + phosphate + H(+)</text>
        <dbReference type="Rhea" id="RHEA:13065"/>
        <dbReference type="ChEBI" id="CHEBI:15377"/>
        <dbReference type="ChEBI" id="CHEBI:15378"/>
        <dbReference type="ChEBI" id="CHEBI:30616"/>
        <dbReference type="ChEBI" id="CHEBI:43474"/>
        <dbReference type="ChEBI" id="CHEBI:456216"/>
        <dbReference type="EC" id="3.6.4.13"/>
    </reaction>
</comment>
<dbReference type="Pfam" id="PF21634">
    <property type="entry name" value="MOV-10_beta-barrel"/>
    <property type="match status" value="1"/>
</dbReference>
<dbReference type="Pfam" id="PF21632">
    <property type="entry name" value="MOV-10_N"/>
    <property type="match status" value="1"/>
</dbReference>
<evidence type="ECO:0000313" key="21">
    <source>
        <dbReference type="Proteomes" id="UP001239994"/>
    </source>
</evidence>
<name>A0AAD8ZKU7_9TELE</name>
<feature type="domain" description="DNA2/NAM7 helicase helicase" evidence="14">
    <location>
        <begin position="654"/>
        <end position="725"/>
    </location>
</feature>
<dbReference type="SUPFAM" id="SSF52540">
    <property type="entry name" value="P-loop containing nucleoside triphosphate hydrolases"/>
    <property type="match status" value="1"/>
</dbReference>
<dbReference type="PANTHER" id="PTHR45418:SF1">
    <property type="entry name" value="CANCER_TESTIS ANTIGEN 55"/>
    <property type="match status" value="1"/>
</dbReference>
<accession>A0AAD8ZKU7</accession>
<evidence type="ECO:0000259" key="14">
    <source>
        <dbReference type="Pfam" id="PF13086"/>
    </source>
</evidence>
<evidence type="ECO:0000256" key="12">
    <source>
        <dbReference type="ARBA" id="ARBA00056357"/>
    </source>
</evidence>
<dbReference type="Pfam" id="PF21635">
    <property type="entry name" value="Mov-10_helical"/>
    <property type="match status" value="1"/>
</dbReference>
<evidence type="ECO:0000259" key="17">
    <source>
        <dbReference type="Pfam" id="PF21633"/>
    </source>
</evidence>
<keyword evidence="21" id="KW-1185">Reference proteome</keyword>
<dbReference type="GO" id="GO:0016787">
    <property type="term" value="F:hydrolase activity"/>
    <property type="evidence" value="ECO:0007669"/>
    <property type="project" value="UniProtKB-KW"/>
</dbReference>
<organism evidence="20 21">
    <name type="scientific">Electrophorus voltai</name>
    <dbReference type="NCBI Taxonomy" id="2609070"/>
    <lineage>
        <taxon>Eukaryota</taxon>
        <taxon>Metazoa</taxon>
        <taxon>Chordata</taxon>
        <taxon>Craniata</taxon>
        <taxon>Vertebrata</taxon>
        <taxon>Euteleostomi</taxon>
        <taxon>Actinopterygii</taxon>
        <taxon>Neopterygii</taxon>
        <taxon>Teleostei</taxon>
        <taxon>Ostariophysi</taxon>
        <taxon>Gymnotiformes</taxon>
        <taxon>Gymnotoidei</taxon>
        <taxon>Gymnotidae</taxon>
        <taxon>Electrophorus</taxon>
    </lineage>
</organism>
<dbReference type="InterPro" id="IPR047187">
    <property type="entry name" value="SF1_C_Upf1"/>
</dbReference>
<evidence type="ECO:0000256" key="1">
    <source>
        <dbReference type="ARBA" id="ARBA00004201"/>
    </source>
</evidence>
<dbReference type="InterPro" id="IPR049079">
    <property type="entry name" value="Mov-10_helical"/>
</dbReference>
<feature type="domain" description="Helicase MOV-10 N-terminal" evidence="16">
    <location>
        <begin position="118"/>
        <end position="183"/>
    </location>
</feature>
<dbReference type="AlphaFoldDB" id="A0AAD8ZKU7"/>
<evidence type="ECO:0000256" key="9">
    <source>
        <dbReference type="ARBA" id="ARBA00022884"/>
    </source>
</evidence>
<dbReference type="CDD" id="cd18808">
    <property type="entry name" value="SF1_C_Upf1"/>
    <property type="match status" value="1"/>
</dbReference>
<evidence type="ECO:0000256" key="13">
    <source>
        <dbReference type="SAM" id="MobiDB-lite"/>
    </source>
</evidence>
<gene>
    <name evidence="20" type="ORF">P4O66_022872</name>
</gene>
<keyword evidence="9" id="KW-0694">RNA-binding</keyword>
<comment type="similarity">
    <text evidence="2">Belongs to the DNA2/NAM7 helicase family. SDE3 subfamily.</text>
</comment>
<comment type="caution">
    <text evidence="20">The sequence shown here is derived from an EMBL/GenBank/DDBJ whole genome shotgun (WGS) entry which is preliminary data.</text>
</comment>
<keyword evidence="5" id="KW-0547">Nucleotide-binding</keyword>
<dbReference type="PANTHER" id="PTHR45418">
    <property type="entry name" value="CANCER/TESTIS ANTIGEN 55"/>
    <property type="match status" value="1"/>
</dbReference>
<dbReference type="InterPro" id="IPR027417">
    <property type="entry name" value="P-loop_NTPase"/>
</dbReference>
<feature type="region of interest" description="Disordered" evidence="13">
    <location>
        <begin position="215"/>
        <end position="243"/>
    </location>
</feature>
<keyword evidence="6" id="KW-0378">Hydrolase</keyword>
<feature type="domain" description="Helicase MOV-10 Ig-like" evidence="17">
    <location>
        <begin position="260"/>
        <end position="384"/>
    </location>
</feature>
<dbReference type="GO" id="GO:0003723">
    <property type="term" value="F:RNA binding"/>
    <property type="evidence" value="ECO:0007669"/>
    <property type="project" value="UniProtKB-KW"/>
</dbReference>
<evidence type="ECO:0000256" key="7">
    <source>
        <dbReference type="ARBA" id="ARBA00022806"/>
    </source>
</evidence>
<dbReference type="InterPro" id="IPR049080">
    <property type="entry name" value="MOV-10-like_beta-barrel"/>
</dbReference>
<keyword evidence="8" id="KW-0067">ATP-binding</keyword>
<dbReference type="Pfam" id="PF13086">
    <property type="entry name" value="AAA_11"/>
    <property type="match status" value="2"/>
</dbReference>
<evidence type="ECO:0000256" key="4">
    <source>
        <dbReference type="ARBA" id="ARBA00022490"/>
    </source>
</evidence>
<dbReference type="InterPro" id="IPR041679">
    <property type="entry name" value="DNA2/NAM7-like_C"/>
</dbReference>
<evidence type="ECO:0000259" key="15">
    <source>
        <dbReference type="Pfam" id="PF13087"/>
    </source>
</evidence>
<feature type="domain" description="DNA2/NAM7 helicase helicase" evidence="14">
    <location>
        <begin position="749"/>
        <end position="823"/>
    </location>
</feature>
<reference evidence="20" key="1">
    <citation type="submission" date="2023-03" db="EMBL/GenBank/DDBJ databases">
        <title>Electrophorus voltai genome.</title>
        <authorList>
            <person name="Bian C."/>
        </authorList>
    </citation>
    <scope>NUCLEOTIDE SEQUENCE</scope>
    <source>
        <strain evidence="20">CB-2022</strain>
        <tissue evidence="20">Muscle</tissue>
    </source>
</reference>